<feature type="transmembrane region" description="Helical" evidence="1">
    <location>
        <begin position="58"/>
        <end position="80"/>
    </location>
</feature>
<dbReference type="RefSeq" id="WP_064304574.1">
    <property type="nucleotide sequence ID" value="NZ_LUCV01000049.1"/>
</dbReference>
<keyword evidence="1" id="KW-0472">Membrane</keyword>
<sequence length="366" mass="40848">MDSLTQAVLGGAIQGAVLGKVQGRRSLLYGALLATLPDLDVAIRYADPVSSMTFHRGFSHSLFVLTGLALLLTWLVLFIVRRHRPDAGYSGPRLFLGLWLVLITHPLLDAFTVYGTQLFWPLQPTPQSWAAVFIIDPLYTLPLLLGVTYAAFKGFSGRAAQVLGVLLLLSTVYLGFGLLSKNIAEQRFHAALRAREIDVTQLRALPMPFNTLLWRVVAKTPEGDYYEGVSSLFDDDPPEWQRQPLNLEAARVLEGSPLYERLRWFTGDWLRYDVVGDALVVSDLRMGIPGNYTFRFRMATCDGQGQWQVQTPASWPGAGVDSMRNPEALKRIMTRIFQQQPPLPLEQWSREYLDGPAAEAGCGPRD</sequence>
<dbReference type="AlphaFoldDB" id="A0A177SAE8"/>
<feature type="transmembrane region" description="Helical" evidence="1">
    <location>
        <begin position="159"/>
        <end position="179"/>
    </location>
</feature>
<keyword evidence="1" id="KW-1133">Transmembrane helix</keyword>
<name>A0A177SAE8_PSEPU</name>
<feature type="transmembrane region" description="Helical" evidence="1">
    <location>
        <begin position="92"/>
        <end position="108"/>
    </location>
</feature>
<dbReference type="InterPro" id="IPR053170">
    <property type="entry name" value="Transcription_regulator"/>
</dbReference>
<dbReference type="EMBL" id="LUCV01000049">
    <property type="protein sequence ID" value="OAI84786.1"/>
    <property type="molecule type" value="Genomic_DNA"/>
</dbReference>
<keyword evidence="2" id="KW-0378">Hydrolase</keyword>
<accession>A0A177SAE8</accession>
<keyword evidence="1" id="KW-0812">Transmembrane</keyword>
<evidence type="ECO:0000313" key="2">
    <source>
        <dbReference type="EMBL" id="OAI84786.1"/>
    </source>
</evidence>
<proteinExistence type="predicted"/>
<evidence type="ECO:0000256" key="1">
    <source>
        <dbReference type="SAM" id="Phobius"/>
    </source>
</evidence>
<feature type="transmembrane region" description="Helical" evidence="1">
    <location>
        <begin position="128"/>
        <end position="152"/>
    </location>
</feature>
<organism evidence="2 3">
    <name type="scientific">Pseudomonas putida</name>
    <name type="common">Arthrobacter siderocapsulatus</name>
    <dbReference type="NCBI Taxonomy" id="303"/>
    <lineage>
        <taxon>Bacteria</taxon>
        <taxon>Pseudomonadati</taxon>
        <taxon>Pseudomonadota</taxon>
        <taxon>Gammaproteobacteria</taxon>
        <taxon>Pseudomonadales</taxon>
        <taxon>Pseudomonadaceae</taxon>
        <taxon>Pseudomonas</taxon>
    </lineage>
</organism>
<dbReference type="Pfam" id="PF04307">
    <property type="entry name" value="YdjM"/>
    <property type="match status" value="1"/>
</dbReference>
<dbReference type="InterPro" id="IPR007404">
    <property type="entry name" value="YdjM-like"/>
</dbReference>
<dbReference type="PANTHER" id="PTHR40031:SF1">
    <property type="entry name" value="MEMBRANE-BOUND METAL-DEPENDENT HYDROLASE"/>
    <property type="match status" value="1"/>
</dbReference>
<dbReference type="GO" id="GO:0016787">
    <property type="term" value="F:hydrolase activity"/>
    <property type="evidence" value="ECO:0007669"/>
    <property type="project" value="UniProtKB-KW"/>
</dbReference>
<protein>
    <submittedName>
        <fullName evidence="2">Hydrolase</fullName>
    </submittedName>
</protein>
<gene>
    <name evidence="2" type="ORF">AYO28_02575</name>
</gene>
<comment type="caution">
    <text evidence="2">The sequence shown here is derived from an EMBL/GenBank/DDBJ whole genome shotgun (WGS) entry which is preliminary data.</text>
</comment>
<dbReference type="Proteomes" id="UP000077752">
    <property type="component" value="Unassembled WGS sequence"/>
</dbReference>
<reference evidence="2 3" key="1">
    <citation type="submission" date="2016-03" db="EMBL/GenBank/DDBJ databases">
        <title>Draft Genome Assembly of Pseudomonas putida strain CBF10-2.</title>
        <authorList>
            <person name="Iyer R.S."/>
            <person name="Damania A."/>
        </authorList>
    </citation>
    <scope>NUCLEOTIDE SEQUENCE [LARGE SCALE GENOMIC DNA]</scope>
    <source>
        <strain evidence="2 3">CBF10-2</strain>
    </source>
</reference>
<dbReference type="PANTHER" id="PTHR40031">
    <property type="entry name" value="HYPOTHETICAL MEMBRANE SPANNING PROTEIN"/>
    <property type="match status" value="1"/>
</dbReference>
<evidence type="ECO:0000313" key="3">
    <source>
        <dbReference type="Proteomes" id="UP000077752"/>
    </source>
</evidence>